<feature type="site" description="Interaction with DNA substrate" evidence="7">
    <location>
        <position position="254"/>
    </location>
</feature>
<evidence type="ECO:0000256" key="6">
    <source>
        <dbReference type="PIRSR" id="PIRSR604808-2"/>
    </source>
</evidence>
<feature type="binding site" evidence="6">
    <location>
        <position position="152"/>
    </location>
    <ligand>
        <name>Mg(2+)</name>
        <dbReference type="ChEBI" id="CHEBI:18420"/>
        <label>1</label>
    </ligand>
</feature>
<dbReference type="SUPFAM" id="SSF56219">
    <property type="entry name" value="DNase I-like"/>
    <property type="match status" value="1"/>
</dbReference>
<dbReference type="NCBIfam" id="TIGR00633">
    <property type="entry name" value="xth"/>
    <property type="match status" value="1"/>
</dbReference>
<evidence type="ECO:0000259" key="9">
    <source>
        <dbReference type="Pfam" id="PF03372"/>
    </source>
</evidence>
<protein>
    <submittedName>
        <fullName evidence="10">Exodeoxyribonuclease III</fullName>
        <ecNumber evidence="10">3.1.11.2</ecNumber>
    </submittedName>
</protein>
<dbReference type="Gene3D" id="3.60.10.10">
    <property type="entry name" value="Endonuclease/exonuclease/phosphatase"/>
    <property type="match status" value="1"/>
</dbReference>
<dbReference type="EC" id="3.1.11.2" evidence="10"/>
<dbReference type="PANTHER" id="PTHR43250:SF2">
    <property type="entry name" value="EXODEOXYRIBONUCLEASE III"/>
    <property type="match status" value="1"/>
</dbReference>
<sequence length="267" mass="30362">MRIASWNINSVRARIGHVERFVKEFAPDILCLQETKVADDGFPTRAFADLGYSAHVVAGQKSYNGVAIFSRVPIEVTGGRDWCGRYDARHISVIIPGDIELHNFYVPAGGDIPDRAENEKFGHKLDFLTEMSEWFATARRAGDRMIMLGDLNVAPHESDVWSHKALLKVVSHTPIEVEHLEAVQQAARWCDAARHFRPVPEKLYSWWSYRSPDWEGSDKGRRLDHIWVTEPLVGAMTGFDIPKEPRRWEKPSDHTPVILDLDPDRAA</sequence>
<comment type="cofactor">
    <cofactor evidence="6">
        <name>Mg(2+)</name>
        <dbReference type="ChEBI" id="CHEBI:18420"/>
    </cofactor>
    <cofactor evidence="6">
        <name>Mn(2+)</name>
        <dbReference type="ChEBI" id="CHEBI:29035"/>
    </cofactor>
    <text evidence="6">Probably binds two magnesium or manganese ions per subunit.</text>
</comment>
<dbReference type="GO" id="GO:0046872">
    <property type="term" value="F:metal ion binding"/>
    <property type="evidence" value="ECO:0007669"/>
    <property type="project" value="UniProtKB-KW"/>
</dbReference>
<dbReference type="InterPro" id="IPR020847">
    <property type="entry name" value="AP_endonuclease_F1_BS"/>
</dbReference>
<proteinExistence type="inferred from homology"/>
<dbReference type="InterPro" id="IPR037493">
    <property type="entry name" value="ExoIII-like"/>
</dbReference>
<feature type="binding site" evidence="6">
    <location>
        <position position="7"/>
    </location>
    <ligand>
        <name>Mg(2+)</name>
        <dbReference type="ChEBI" id="CHEBI:18420"/>
        <label>1</label>
    </ligand>
</feature>
<dbReference type="Pfam" id="PF03372">
    <property type="entry name" value="Exo_endo_phos"/>
    <property type="match status" value="1"/>
</dbReference>
<dbReference type="GO" id="GO:0008311">
    <property type="term" value="F:double-stranded DNA 3'-5' DNA exonuclease activity"/>
    <property type="evidence" value="ECO:0007669"/>
    <property type="project" value="UniProtKB-EC"/>
</dbReference>
<feature type="binding site" evidence="6">
    <location>
        <position position="150"/>
    </location>
    <ligand>
        <name>Mg(2+)</name>
        <dbReference type="ChEBI" id="CHEBI:18420"/>
        <label>1</label>
    </ligand>
</feature>
<name>A0A1Y5RHF4_9PROT</name>
<dbReference type="CDD" id="cd09086">
    <property type="entry name" value="ExoIII-like_AP-endo"/>
    <property type="match status" value="1"/>
</dbReference>
<dbReference type="GO" id="GO:0003677">
    <property type="term" value="F:DNA binding"/>
    <property type="evidence" value="ECO:0007669"/>
    <property type="project" value="InterPro"/>
</dbReference>
<feature type="site" description="Transition state stabilizer" evidence="7">
    <location>
        <position position="152"/>
    </location>
</feature>
<dbReference type="InterPro" id="IPR036691">
    <property type="entry name" value="Endo/exonu/phosph_ase_sf"/>
</dbReference>
<evidence type="ECO:0000256" key="2">
    <source>
        <dbReference type="ARBA" id="ARBA00022723"/>
    </source>
</evidence>
<feature type="binding site" evidence="6">
    <location>
        <position position="253"/>
    </location>
    <ligand>
        <name>Mg(2+)</name>
        <dbReference type="ChEBI" id="CHEBI:18420"/>
        <label>1</label>
    </ligand>
</feature>
<comment type="similarity">
    <text evidence="1">Belongs to the DNA repair enzymes AP/ExoA family.</text>
</comment>
<keyword evidence="4 6" id="KW-0460">Magnesium</keyword>
<evidence type="ECO:0000256" key="3">
    <source>
        <dbReference type="ARBA" id="ARBA00022801"/>
    </source>
</evidence>
<evidence type="ECO:0000256" key="5">
    <source>
        <dbReference type="PIRSR" id="PIRSR604808-1"/>
    </source>
</evidence>
<evidence type="ECO:0000313" key="11">
    <source>
        <dbReference type="Proteomes" id="UP000193200"/>
    </source>
</evidence>
<feature type="domain" description="Endonuclease/exonuclease/phosphatase" evidence="9">
    <location>
        <begin position="4"/>
        <end position="254"/>
    </location>
</feature>
<feature type="binding site" evidence="6">
    <location>
        <position position="254"/>
    </location>
    <ligand>
        <name>Mg(2+)</name>
        <dbReference type="ChEBI" id="CHEBI:18420"/>
        <label>1</label>
    </ligand>
</feature>
<dbReference type="PANTHER" id="PTHR43250">
    <property type="entry name" value="EXODEOXYRIBONUCLEASE III"/>
    <property type="match status" value="1"/>
</dbReference>
<evidence type="ECO:0000313" key="10">
    <source>
        <dbReference type="EMBL" id="SLN17477.1"/>
    </source>
</evidence>
<feature type="region of interest" description="Disordered" evidence="8">
    <location>
        <begin position="243"/>
        <end position="267"/>
    </location>
</feature>
<dbReference type="NCBIfam" id="TIGR00195">
    <property type="entry name" value="exoDNase_III"/>
    <property type="match status" value="1"/>
</dbReference>
<dbReference type="PROSITE" id="PS51435">
    <property type="entry name" value="AP_NUCLEASE_F1_4"/>
    <property type="match status" value="1"/>
</dbReference>
<evidence type="ECO:0000256" key="4">
    <source>
        <dbReference type="ARBA" id="ARBA00022842"/>
    </source>
</evidence>
<feature type="binding site" evidence="6">
    <location>
        <position position="34"/>
    </location>
    <ligand>
        <name>Mg(2+)</name>
        <dbReference type="ChEBI" id="CHEBI:18420"/>
        <label>1</label>
    </ligand>
</feature>
<reference evidence="10 11" key="1">
    <citation type="submission" date="2017-03" db="EMBL/GenBank/DDBJ databases">
        <authorList>
            <person name="Afonso C.L."/>
            <person name="Miller P.J."/>
            <person name="Scott M.A."/>
            <person name="Spackman E."/>
            <person name="Goraichik I."/>
            <person name="Dimitrov K.M."/>
            <person name="Suarez D.L."/>
            <person name="Swayne D.E."/>
        </authorList>
    </citation>
    <scope>NUCLEOTIDE SEQUENCE [LARGE SCALE GENOMIC DNA]</scope>
    <source>
        <strain evidence="10 11">CECT 7691</strain>
    </source>
</reference>
<feature type="active site" evidence="5">
    <location>
        <position position="105"/>
    </location>
</feature>
<keyword evidence="3 10" id="KW-0378">Hydrolase</keyword>
<keyword evidence="11" id="KW-1185">Reference proteome</keyword>
<feature type="active site" description="Proton acceptor" evidence="5">
    <location>
        <position position="254"/>
    </location>
</feature>
<dbReference type="InterPro" id="IPR005135">
    <property type="entry name" value="Endo/exonuclease/phosphatase"/>
</dbReference>
<feature type="site" description="Important for catalytic activity" evidence="7">
    <location>
        <position position="224"/>
    </location>
</feature>
<dbReference type="AlphaFoldDB" id="A0A1Y5RHF4"/>
<dbReference type="EMBL" id="FWFR01000001">
    <property type="protein sequence ID" value="SLN17477.1"/>
    <property type="molecule type" value="Genomic_DNA"/>
</dbReference>
<accession>A0A1Y5RHF4</accession>
<dbReference type="OrthoDB" id="9803914at2"/>
<evidence type="ECO:0000256" key="7">
    <source>
        <dbReference type="PIRSR" id="PIRSR604808-3"/>
    </source>
</evidence>
<keyword evidence="6" id="KW-0464">Manganese</keyword>
<evidence type="ECO:0000256" key="1">
    <source>
        <dbReference type="ARBA" id="ARBA00007092"/>
    </source>
</evidence>
<dbReference type="InterPro" id="IPR004808">
    <property type="entry name" value="AP_endonuc_1"/>
</dbReference>
<keyword evidence="2 6" id="KW-0479">Metal-binding</keyword>
<feature type="compositionally biased region" description="Basic and acidic residues" evidence="8">
    <location>
        <begin position="243"/>
        <end position="253"/>
    </location>
</feature>
<feature type="active site" description="Proton donor/acceptor" evidence="5">
    <location>
        <position position="150"/>
    </location>
</feature>
<evidence type="ECO:0000256" key="8">
    <source>
        <dbReference type="SAM" id="MobiDB-lite"/>
    </source>
</evidence>
<dbReference type="PROSITE" id="PS00726">
    <property type="entry name" value="AP_NUCLEASE_F1_1"/>
    <property type="match status" value="1"/>
</dbReference>
<dbReference type="InParanoid" id="A0A1Y5RHF4"/>
<dbReference type="GO" id="GO:0006281">
    <property type="term" value="P:DNA repair"/>
    <property type="evidence" value="ECO:0007669"/>
    <property type="project" value="InterPro"/>
</dbReference>
<dbReference type="GO" id="GO:0004519">
    <property type="term" value="F:endonuclease activity"/>
    <property type="evidence" value="ECO:0007669"/>
    <property type="project" value="InterPro"/>
</dbReference>
<gene>
    <name evidence="10" type="primary">xthA_1</name>
    <name evidence="10" type="ORF">OCH7691_00354</name>
</gene>
<dbReference type="Proteomes" id="UP000193200">
    <property type="component" value="Unassembled WGS sequence"/>
</dbReference>
<dbReference type="RefSeq" id="WP_085881702.1">
    <property type="nucleotide sequence ID" value="NZ_FWFR01000001.1"/>
</dbReference>
<organism evidence="10 11">
    <name type="scientific">Oceanibacterium hippocampi</name>
    <dbReference type="NCBI Taxonomy" id="745714"/>
    <lineage>
        <taxon>Bacteria</taxon>
        <taxon>Pseudomonadati</taxon>
        <taxon>Pseudomonadota</taxon>
        <taxon>Alphaproteobacteria</taxon>
        <taxon>Sneathiellales</taxon>
        <taxon>Sneathiellaceae</taxon>
        <taxon>Oceanibacterium</taxon>
    </lineage>
</organism>